<evidence type="ECO:0000259" key="7">
    <source>
        <dbReference type="PROSITE" id="PS50893"/>
    </source>
</evidence>
<evidence type="ECO:0000256" key="5">
    <source>
        <dbReference type="ARBA" id="ARBA00022840"/>
    </source>
</evidence>
<dbReference type="GO" id="GO:0016887">
    <property type="term" value="F:ATP hydrolysis activity"/>
    <property type="evidence" value="ECO:0007669"/>
    <property type="project" value="InterPro"/>
</dbReference>
<dbReference type="GO" id="GO:0005886">
    <property type="term" value="C:plasma membrane"/>
    <property type="evidence" value="ECO:0007669"/>
    <property type="project" value="UniProtKB-SubCell"/>
</dbReference>
<dbReference type="GO" id="GO:0055085">
    <property type="term" value="P:transmembrane transport"/>
    <property type="evidence" value="ECO:0007669"/>
    <property type="project" value="UniProtKB-ARBA"/>
</dbReference>
<dbReference type="InterPro" id="IPR050319">
    <property type="entry name" value="ABC_transp_ATP-bind"/>
</dbReference>
<gene>
    <name evidence="8" type="ORF">DVH29_05025</name>
</gene>
<dbReference type="Gene3D" id="3.40.50.300">
    <property type="entry name" value="P-loop containing nucleotide triphosphate hydrolases"/>
    <property type="match status" value="1"/>
</dbReference>
<accession>A0A369W5S3</accession>
<evidence type="ECO:0000256" key="1">
    <source>
        <dbReference type="ARBA" id="ARBA00004417"/>
    </source>
</evidence>
<dbReference type="PROSITE" id="PS00211">
    <property type="entry name" value="ABC_TRANSPORTER_1"/>
    <property type="match status" value="1"/>
</dbReference>
<feature type="compositionally biased region" description="Low complexity" evidence="6">
    <location>
        <begin position="1"/>
        <end position="27"/>
    </location>
</feature>
<dbReference type="PROSITE" id="PS50893">
    <property type="entry name" value="ABC_TRANSPORTER_2"/>
    <property type="match status" value="1"/>
</dbReference>
<dbReference type="Pfam" id="PF00005">
    <property type="entry name" value="ABC_tran"/>
    <property type="match status" value="1"/>
</dbReference>
<evidence type="ECO:0000256" key="6">
    <source>
        <dbReference type="SAM" id="MobiDB-lite"/>
    </source>
</evidence>
<comment type="similarity">
    <text evidence="2">Belongs to the ABC transporter superfamily.</text>
</comment>
<dbReference type="SMART" id="SM00382">
    <property type="entry name" value="AAA"/>
    <property type="match status" value="1"/>
</dbReference>
<evidence type="ECO:0000313" key="9">
    <source>
        <dbReference type="Proteomes" id="UP000253759"/>
    </source>
</evidence>
<protein>
    <submittedName>
        <fullName evidence="8">ABC transporter ATP-binding protein</fullName>
    </submittedName>
</protein>
<keyword evidence="5 8" id="KW-0067">ATP-binding</keyword>
<reference evidence="9" key="1">
    <citation type="submission" date="2018-07" db="EMBL/GenBank/DDBJ databases">
        <authorList>
            <person name="Liu B.-T."/>
            <person name="Du Z."/>
        </authorList>
    </citation>
    <scope>NUCLEOTIDE SEQUENCE [LARGE SCALE GENOMIC DNA]</scope>
    <source>
        <strain evidence="9">XYN52</strain>
    </source>
</reference>
<feature type="region of interest" description="Disordered" evidence="6">
    <location>
        <begin position="1"/>
        <end position="29"/>
    </location>
</feature>
<evidence type="ECO:0000256" key="2">
    <source>
        <dbReference type="ARBA" id="ARBA00005417"/>
    </source>
</evidence>
<dbReference type="SUPFAM" id="SSF52540">
    <property type="entry name" value="P-loop containing nucleoside triphosphate hydrolases"/>
    <property type="match status" value="1"/>
</dbReference>
<evidence type="ECO:0000256" key="4">
    <source>
        <dbReference type="ARBA" id="ARBA00022741"/>
    </source>
</evidence>
<dbReference type="EMBL" id="QQNH01000005">
    <property type="protein sequence ID" value="RDE09693.1"/>
    <property type="molecule type" value="Genomic_DNA"/>
</dbReference>
<dbReference type="FunFam" id="3.40.50.300:FF:000016">
    <property type="entry name" value="Oligopeptide ABC transporter ATP-binding component"/>
    <property type="match status" value="1"/>
</dbReference>
<comment type="subcellular location">
    <subcellularLocation>
        <location evidence="1">Cell inner membrane</location>
        <topology evidence="1">Peripheral membrane protein</topology>
    </subcellularLocation>
</comment>
<keyword evidence="3" id="KW-0813">Transport</keyword>
<dbReference type="CDD" id="cd03257">
    <property type="entry name" value="ABC_NikE_OppD_transporters"/>
    <property type="match status" value="1"/>
</dbReference>
<evidence type="ECO:0000313" key="8">
    <source>
        <dbReference type="EMBL" id="RDE09693.1"/>
    </source>
</evidence>
<dbReference type="Proteomes" id="UP000253759">
    <property type="component" value="Unassembled WGS sequence"/>
</dbReference>
<dbReference type="InterPro" id="IPR003593">
    <property type="entry name" value="AAA+_ATPase"/>
</dbReference>
<dbReference type="InterPro" id="IPR003439">
    <property type="entry name" value="ABC_transporter-like_ATP-bd"/>
</dbReference>
<dbReference type="PANTHER" id="PTHR43776">
    <property type="entry name" value="TRANSPORT ATP-BINDING PROTEIN"/>
    <property type="match status" value="1"/>
</dbReference>
<dbReference type="InterPro" id="IPR013563">
    <property type="entry name" value="Oligopep_ABC_C"/>
</dbReference>
<dbReference type="Pfam" id="PF08352">
    <property type="entry name" value="oligo_HPY"/>
    <property type="match status" value="1"/>
</dbReference>
<dbReference type="GO" id="GO:0015833">
    <property type="term" value="P:peptide transport"/>
    <property type="evidence" value="ECO:0007669"/>
    <property type="project" value="InterPro"/>
</dbReference>
<comment type="caution">
    <text evidence="8">The sequence shown here is derived from an EMBL/GenBank/DDBJ whole genome shotgun (WGS) entry which is preliminary data.</text>
</comment>
<evidence type="ECO:0000256" key="3">
    <source>
        <dbReference type="ARBA" id="ARBA00022448"/>
    </source>
</evidence>
<dbReference type="PANTHER" id="PTHR43776:SF7">
    <property type="entry name" value="D,D-DIPEPTIDE TRANSPORT ATP-BINDING PROTEIN DDPF-RELATED"/>
    <property type="match status" value="1"/>
</dbReference>
<dbReference type="AlphaFoldDB" id="A0A369W5S3"/>
<name>A0A369W5S3_9HYPH</name>
<proteinExistence type="inferred from homology"/>
<organism evidence="8 9">
    <name type="scientific">Pelagibacterium lacus</name>
    <dbReference type="NCBI Taxonomy" id="2282655"/>
    <lineage>
        <taxon>Bacteria</taxon>
        <taxon>Pseudomonadati</taxon>
        <taxon>Pseudomonadota</taxon>
        <taxon>Alphaproteobacteria</taxon>
        <taxon>Hyphomicrobiales</taxon>
        <taxon>Devosiaceae</taxon>
        <taxon>Pelagibacterium</taxon>
    </lineage>
</organism>
<keyword evidence="4" id="KW-0547">Nucleotide-binding</keyword>
<dbReference type="InterPro" id="IPR017871">
    <property type="entry name" value="ABC_transporter-like_CS"/>
</dbReference>
<keyword evidence="9" id="KW-1185">Reference proteome</keyword>
<feature type="domain" description="ABC transporter" evidence="7">
    <location>
        <begin position="43"/>
        <end position="287"/>
    </location>
</feature>
<dbReference type="GO" id="GO:0005524">
    <property type="term" value="F:ATP binding"/>
    <property type="evidence" value="ECO:0007669"/>
    <property type="project" value="UniProtKB-KW"/>
</dbReference>
<dbReference type="InterPro" id="IPR027417">
    <property type="entry name" value="P-loop_NTPase"/>
</dbReference>
<sequence length="353" mass="38238">MTNASHQGGFAGAASGAEARSGLESESPAAADGPILSVKGLGVRYPLGKRSFWGERTYFEVLDDVSFEIARGETLGLVGESGSGKSTIGRTILRRIERTAGTITFEGRDISDLGGEPLRKLRRRMQLIFQDPYSSLNPRMNVMSIIAEPLVVHGIVGSFAEARPQVLALLDRVGMPASAAERYPHQFSGGQRQRIGIARALALKPSFIVADEPVSALDVSVRAQVVNLMQELQEELGISFLFIAHDLSVVRHISQRVAILNSGQIVEIGARDAIYERPLHPYTQTLLSAVPEPDPTIKLARQDRKRAGGPVPDATGTGCRFLGRCPLASDVCREKKPVLEPKGVDHWVACWNA</sequence>
<dbReference type="NCBIfam" id="TIGR01727">
    <property type="entry name" value="oligo_HPY"/>
    <property type="match status" value="1"/>
</dbReference>
<dbReference type="OrthoDB" id="9815712at2"/>